<dbReference type="Proteomes" id="UP001518990">
    <property type="component" value="Unassembled WGS sequence"/>
</dbReference>
<proteinExistence type="predicted"/>
<comment type="caution">
    <text evidence="2">The sequence shown here is derived from an EMBL/GenBank/DDBJ whole genome shotgun (WGS) entry which is preliminary data.</text>
</comment>
<keyword evidence="3" id="KW-1185">Reference proteome</keyword>
<organism evidence="2 3">
    <name type="scientific">Roseomonas marmotae</name>
    <dbReference type="NCBI Taxonomy" id="2768161"/>
    <lineage>
        <taxon>Bacteria</taxon>
        <taxon>Pseudomonadati</taxon>
        <taxon>Pseudomonadota</taxon>
        <taxon>Alphaproteobacteria</taxon>
        <taxon>Acetobacterales</taxon>
        <taxon>Roseomonadaceae</taxon>
        <taxon>Roseomonas</taxon>
    </lineage>
</organism>
<dbReference type="Pfam" id="PF14252">
    <property type="entry name" value="DUF4347"/>
    <property type="match status" value="1"/>
</dbReference>
<dbReference type="RefSeq" id="WP_207449474.1">
    <property type="nucleotide sequence ID" value="NZ_CP061091.1"/>
</dbReference>
<sequence>MMQGTQKGENIMSRNTQLLVLDPRLEGWGRLLAGAQPGVAVLVLDPKRDGLTQLAEVAEEFGPLQAIHIADRGEPGRLRLGSLILDPESLAGRAAELARVGHGIVPGGALLLWGCEIGAGAVGARLVAALSRAVGRDVAASDDRTGPSRLNGDWELEVASGPVLAQPTHAVAMAALEAHPVLLKPREKVVPFRRPLPPGPASTHSPG</sequence>
<dbReference type="EMBL" id="JACTNF010000022">
    <property type="protein sequence ID" value="MBO1076461.1"/>
    <property type="molecule type" value="Genomic_DNA"/>
</dbReference>
<evidence type="ECO:0000313" key="3">
    <source>
        <dbReference type="Proteomes" id="UP001518990"/>
    </source>
</evidence>
<protein>
    <submittedName>
        <fullName evidence="2">DUF4347 domain-containing protein</fullName>
    </submittedName>
</protein>
<accession>A0ABS3KJE4</accession>
<evidence type="ECO:0000259" key="1">
    <source>
        <dbReference type="Pfam" id="PF14252"/>
    </source>
</evidence>
<evidence type="ECO:0000313" key="2">
    <source>
        <dbReference type="EMBL" id="MBO1076461.1"/>
    </source>
</evidence>
<dbReference type="InterPro" id="IPR025592">
    <property type="entry name" value="DUF4347"/>
</dbReference>
<name>A0ABS3KJE4_9PROT</name>
<gene>
    <name evidence="2" type="ORF">IAI60_17760</name>
</gene>
<reference evidence="2 3" key="1">
    <citation type="submission" date="2020-09" db="EMBL/GenBank/DDBJ databases">
        <title>Roseomonas.</title>
        <authorList>
            <person name="Zhu W."/>
        </authorList>
    </citation>
    <scope>NUCLEOTIDE SEQUENCE [LARGE SCALE GENOMIC DNA]</scope>
    <source>
        <strain evidence="2 3">1311</strain>
    </source>
</reference>
<feature type="domain" description="DUF4347" evidence="1">
    <location>
        <begin position="18"/>
        <end position="175"/>
    </location>
</feature>